<keyword evidence="4" id="KW-0288">FMN</keyword>
<evidence type="ECO:0000256" key="2">
    <source>
        <dbReference type="ARBA" id="ARBA00007118"/>
    </source>
</evidence>
<dbReference type="InterPro" id="IPR029479">
    <property type="entry name" value="Nitroreductase"/>
</dbReference>
<keyword evidence="5" id="KW-0560">Oxidoreductase</keyword>
<proteinExistence type="inferred from homology"/>
<dbReference type="InterPro" id="IPR000415">
    <property type="entry name" value="Nitroreductase-like"/>
</dbReference>
<evidence type="ECO:0000256" key="5">
    <source>
        <dbReference type="ARBA" id="ARBA00023002"/>
    </source>
</evidence>
<evidence type="ECO:0000313" key="8">
    <source>
        <dbReference type="Proteomes" id="UP000007969"/>
    </source>
</evidence>
<dbReference type="PANTHER" id="PTHR43673:SF2">
    <property type="entry name" value="NITROREDUCTASE"/>
    <property type="match status" value="1"/>
</dbReference>
<evidence type="ECO:0000256" key="4">
    <source>
        <dbReference type="ARBA" id="ARBA00022643"/>
    </source>
</evidence>
<accession>B9E121</accession>
<evidence type="ECO:0000256" key="1">
    <source>
        <dbReference type="ARBA" id="ARBA00001917"/>
    </source>
</evidence>
<comment type="cofactor">
    <cofactor evidence="1">
        <name>FMN</name>
        <dbReference type="ChEBI" id="CHEBI:58210"/>
    </cofactor>
</comment>
<protein>
    <recommendedName>
        <fullName evidence="6">Nitroreductase domain-containing protein</fullName>
    </recommendedName>
</protein>
<evidence type="ECO:0000256" key="3">
    <source>
        <dbReference type="ARBA" id="ARBA00022630"/>
    </source>
</evidence>
<dbReference type="AlphaFoldDB" id="B9E121"/>
<sequence length="204" mass="23196">MVVMDFNDVIKLRRSIRKFKPDAVEDSYIKEILEAGRMAPSASNLQSTRYVVIKSEEVRKEMEQCTLPFVTKAPVIIVCCIDTEVFLTAAKRSRELINSGAFEDNGEDREKINKYKETTTLNKETAKAHLWQNAGIAVEHMVLKAVDLGLGSCWVGIVDREKAKKILKLEDRYDIVALLPIGYPDQDPSPRPRLPMDEILLKEM</sequence>
<dbReference type="GO" id="GO:0016491">
    <property type="term" value="F:oxidoreductase activity"/>
    <property type="evidence" value="ECO:0007669"/>
    <property type="project" value="UniProtKB-KW"/>
</dbReference>
<dbReference type="Gene3D" id="3.40.109.10">
    <property type="entry name" value="NADH Oxidase"/>
    <property type="match status" value="1"/>
</dbReference>
<dbReference type="Proteomes" id="UP000007969">
    <property type="component" value="Chromosome"/>
</dbReference>
<evidence type="ECO:0000313" key="7">
    <source>
        <dbReference type="EMBL" id="BAH06196.1"/>
    </source>
</evidence>
<gene>
    <name evidence="7" type="ordered locus">CKR_1145</name>
</gene>
<comment type="similarity">
    <text evidence="2">Belongs to the nitroreductase family.</text>
</comment>
<organism evidence="7 8">
    <name type="scientific">Clostridium kluyveri (strain NBRC 12016)</name>
    <dbReference type="NCBI Taxonomy" id="583346"/>
    <lineage>
        <taxon>Bacteria</taxon>
        <taxon>Bacillati</taxon>
        <taxon>Bacillota</taxon>
        <taxon>Clostridia</taxon>
        <taxon>Eubacteriales</taxon>
        <taxon>Clostridiaceae</taxon>
        <taxon>Clostridium</taxon>
    </lineage>
</organism>
<feature type="domain" description="Nitroreductase" evidence="6">
    <location>
        <begin position="10"/>
        <end position="183"/>
    </location>
</feature>
<dbReference type="Pfam" id="PF00881">
    <property type="entry name" value="Nitroreductase"/>
    <property type="match status" value="1"/>
</dbReference>
<dbReference type="EMBL" id="AP009049">
    <property type="protein sequence ID" value="BAH06196.1"/>
    <property type="molecule type" value="Genomic_DNA"/>
</dbReference>
<dbReference type="KEGG" id="ckr:CKR_1145"/>
<dbReference type="PANTHER" id="PTHR43673">
    <property type="entry name" value="NAD(P)H NITROREDUCTASE YDGI-RELATED"/>
    <property type="match status" value="1"/>
</dbReference>
<reference evidence="8" key="1">
    <citation type="submission" date="2005-09" db="EMBL/GenBank/DDBJ databases">
        <title>Complete genome sequence of Clostridium kluyveri and comparative genomics of Clostridia species.</title>
        <authorList>
            <person name="Inui M."/>
            <person name="Nonaka H."/>
            <person name="Shinoda Y."/>
            <person name="Ikenaga Y."/>
            <person name="Abe M."/>
            <person name="Naito K."/>
            <person name="Vertes A.A."/>
            <person name="Yukawa H."/>
        </authorList>
    </citation>
    <scope>NUCLEOTIDE SEQUENCE [LARGE SCALE GENOMIC DNA]</scope>
    <source>
        <strain evidence="8">NBRC 12016</strain>
    </source>
</reference>
<keyword evidence="3" id="KW-0285">Flavoprotein</keyword>
<evidence type="ECO:0000259" key="6">
    <source>
        <dbReference type="Pfam" id="PF00881"/>
    </source>
</evidence>
<name>B9E121_CLOK1</name>
<dbReference type="HOGENOM" id="CLU_070764_7_1_9"/>
<dbReference type="SUPFAM" id="SSF55469">
    <property type="entry name" value="FMN-dependent nitroreductase-like"/>
    <property type="match status" value="1"/>
</dbReference>